<protein>
    <recommendedName>
        <fullName evidence="5">VIT-domain-containing protein</fullName>
    </recommendedName>
</protein>
<reference evidence="3 4" key="1">
    <citation type="journal article" date="2016" name="Mol. Biol. Evol.">
        <title>Comparative Genomics of Early-Diverging Mushroom-Forming Fungi Provides Insights into the Origins of Lignocellulose Decay Capabilities.</title>
        <authorList>
            <person name="Nagy L.G."/>
            <person name="Riley R."/>
            <person name="Tritt A."/>
            <person name="Adam C."/>
            <person name="Daum C."/>
            <person name="Floudas D."/>
            <person name="Sun H."/>
            <person name="Yadav J.S."/>
            <person name="Pangilinan J."/>
            <person name="Larsson K.H."/>
            <person name="Matsuura K."/>
            <person name="Barry K."/>
            <person name="Labutti K."/>
            <person name="Kuo R."/>
            <person name="Ohm R.A."/>
            <person name="Bhattacharya S.S."/>
            <person name="Shirouzu T."/>
            <person name="Yoshinaga Y."/>
            <person name="Martin F.M."/>
            <person name="Grigoriev I.V."/>
            <person name="Hibbett D.S."/>
        </authorList>
    </citation>
    <scope>NUCLEOTIDE SEQUENCE [LARGE SCALE GENOMIC DNA]</scope>
    <source>
        <strain evidence="3 4">HHB12029</strain>
    </source>
</reference>
<dbReference type="Pfam" id="PF13768">
    <property type="entry name" value="VWA_3"/>
    <property type="match status" value="1"/>
</dbReference>
<dbReference type="PROSITE" id="PS51468">
    <property type="entry name" value="VIT"/>
    <property type="match status" value="1"/>
</dbReference>
<gene>
    <name evidence="3" type="ORF">EXIGLDRAFT_287332</name>
</gene>
<evidence type="ECO:0000259" key="1">
    <source>
        <dbReference type="PROSITE" id="PS50234"/>
    </source>
</evidence>
<dbReference type="OrthoDB" id="1729737at2759"/>
<accession>A0A165M6E9</accession>
<evidence type="ECO:0008006" key="5">
    <source>
        <dbReference type="Google" id="ProtNLM"/>
    </source>
</evidence>
<dbReference type="Pfam" id="PF08487">
    <property type="entry name" value="VIT"/>
    <property type="match status" value="1"/>
</dbReference>
<sequence>MSLQCGIIANGKRDVYPLVTATCKVSVVDVNVHAKLRQTYVSTSSEAEEVVYVFPLPADAAVCAFSAVIDATRTIRGEVKERHQAKRDYDEAVSAGKTAALLEQHSTQVFQVSLGNLKPGQTIVVDIEFVSLIAHAGIFDSLRLKLPVTVAPFYGTAPSTLPSIPRVAGKIPFELDVSFQMSGNITAITSDTHPVSVRVGSLSSEGTTAAFDATLAHVSLLSHTFLDADIVLEVKCAGLDAPRCTVQRLSIPDSDDVTDALSLTLVPRFAAVPVPKQEYIFLVDRSGSMDGGRIAAVRNALQIMLRSLPSKNSTFNVFSFGQRCDSLWPEAVAYNKDSVEQASTYVESMSANYDGTEIAHALTTVFKSRERTLKEPAAVFLLTDGESWNVKNVFKTVADAVAASDKALRVFVLGVGDQVSTEMCDGIARAGRGVVTYVREREKPDAKLVGLVKAARSALVQDVSVDWGVPPEFADDFEVVDSPSVPTADASPAAVAPVSLFDPGAKALPEELGPRDEQVSLPPFPRLQQAPMHADALPPLYPGFRCNVFALIRQPRDAPLPQRVAIRGMLLGSPAVLDVPVVAASAFDWGDSGAKAPFVHVLAARALVQDIEDLTASTGAPPSGFAKAKIVRLGTTYGIATSQTSFVAVDEFGDPEPLQERHK</sequence>
<dbReference type="AlphaFoldDB" id="A0A165M6E9"/>
<dbReference type="SMART" id="SM00609">
    <property type="entry name" value="VIT"/>
    <property type="match status" value="1"/>
</dbReference>
<dbReference type="Gene3D" id="3.40.50.410">
    <property type="entry name" value="von Willebrand factor, type A domain"/>
    <property type="match status" value="1"/>
</dbReference>
<organism evidence="3 4">
    <name type="scientific">Exidia glandulosa HHB12029</name>
    <dbReference type="NCBI Taxonomy" id="1314781"/>
    <lineage>
        <taxon>Eukaryota</taxon>
        <taxon>Fungi</taxon>
        <taxon>Dikarya</taxon>
        <taxon>Basidiomycota</taxon>
        <taxon>Agaricomycotina</taxon>
        <taxon>Agaricomycetes</taxon>
        <taxon>Auriculariales</taxon>
        <taxon>Exidiaceae</taxon>
        <taxon>Exidia</taxon>
    </lineage>
</organism>
<keyword evidence="4" id="KW-1185">Reference proteome</keyword>
<evidence type="ECO:0000259" key="2">
    <source>
        <dbReference type="PROSITE" id="PS51468"/>
    </source>
</evidence>
<dbReference type="InterPro" id="IPR002035">
    <property type="entry name" value="VWF_A"/>
</dbReference>
<evidence type="ECO:0000313" key="4">
    <source>
        <dbReference type="Proteomes" id="UP000077266"/>
    </source>
</evidence>
<dbReference type="Proteomes" id="UP000077266">
    <property type="component" value="Unassembled WGS sequence"/>
</dbReference>
<dbReference type="SMART" id="SM00327">
    <property type="entry name" value="VWA"/>
    <property type="match status" value="1"/>
</dbReference>
<dbReference type="STRING" id="1314781.A0A165M6E9"/>
<feature type="domain" description="VIT" evidence="2">
    <location>
        <begin position="2"/>
        <end position="131"/>
    </location>
</feature>
<name>A0A165M6E9_EXIGL</name>
<dbReference type="InterPro" id="IPR036465">
    <property type="entry name" value="vWFA_dom_sf"/>
</dbReference>
<feature type="domain" description="VWFA" evidence="1">
    <location>
        <begin position="278"/>
        <end position="463"/>
    </location>
</feature>
<evidence type="ECO:0000313" key="3">
    <source>
        <dbReference type="EMBL" id="KZV98832.1"/>
    </source>
</evidence>
<dbReference type="PROSITE" id="PS50234">
    <property type="entry name" value="VWFA"/>
    <property type="match status" value="1"/>
</dbReference>
<dbReference type="PANTHER" id="PTHR45737:SF6">
    <property type="entry name" value="VON WILLEBRAND FACTOR A DOMAIN-CONTAINING PROTEIN 5A"/>
    <property type="match status" value="1"/>
</dbReference>
<dbReference type="InParanoid" id="A0A165M6E9"/>
<proteinExistence type="predicted"/>
<dbReference type="InterPro" id="IPR013694">
    <property type="entry name" value="VIT"/>
</dbReference>
<dbReference type="EMBL" id="KV425915">
    <property type="protein sequence ID" value="KZV98832.1"/>
    <property type="molecule type" value="Genomic_DNA"/>
</dbReference>
<dbReference type="PANTHER" id="PTHR45737">
    <property type="entry name" value="VON WILLEBRAND FACTOR A DOMAIN-CONTAINING PROTEIN 5A"/>
    <property type="match status" value="1"/>
</dbReference>
<dbReference type="SUPFAM" id="SSF53300">
    <property type="entry name" value="vWA-like"/>
    <property type="match status" value="1"/>
</dbReference>